<feature type="domain" description="EAL" evidence="1">
    <location>
        <begin position="1"/>
        <end position="212"/>
    </location>
</feature>
<dbReference type="PANTHER" id="PTHR33525">
    <property type="match status" value="1"/>
</dbReference>
<organism evidence="3 4">
    <name type="scientific">Solidesulfovibrio aerotolerans</name>
    <dbReference type="NCBI Taxonomy" id="295255"/>
    <lineage>
        <taxon>Bacteria</taxon>
        <taxon>Pseudomonadati</taxon>
        <taxon>Thermodesulfobacteriota</taxon>
        <taxon>Desulfovibrionia</taxon>
        <taxon>Desulfovibrionales</taxon>
        <taxon>Desulfovibrionaceae</taxon>
        <taxon>Solidesulfovibrio</taxon>
    </lineage>
</organism>
<dbReference type="PROSITE" id="PS51833">
    <property type="entry name" value="HDOD"/>
    <property type="match status" value="1"/>
</dbReference>
<gene>
    <name evidence="3" type="ORF">GTA51_06070</name>
</gene>
<dbReference type="InterPro" id="IPR014408">
    <property type="entry name" value="dGMP_Pdiesterase_EAL/HD-GYP"/>
</dbReference>
<keyword evidence="4" id="KW-1185">Reference proteome</keyword>
<dbReference type="PROSITE" id="PS50883">
    <property type="entry name" value="EAL"/>
    <property type="match status" value="1"/>
</dbReference>
<evidence type="ECO:0000313" key="4">
    <source>
        <dbReference type="Proteomes" id="UP000482487"/>
    </source>
</evidence>
<dbReference type="SMART" id="SM00052">
    <property type="entry name" value="EAL"/>
    <property type="match status" value="1"/>
</dbReference>
<dbReference type="EMBL" id="WVUD01000007">
    <property type="protein sequence ID" value="MYL82701.1"/>
    <property type="molecule type" value="Genomic_DNA"/>
</dbReference>
<sequence length="412" mass="44728">MTSDTDSNYAVARHPIYHVDGDVFGYELLYRTVGGGNVATFPSDAEATLAVLANGIHAISQDIPRDKRIFINFSTVILAAGHHRFLDPARYVLEVLEHVTCDAAFVELVRGIREAGYVLALDDYVGQASFDPILPYMTFIKLDLLALRDDPVHMAAVADRCLALGKTVLAEKVETAADIAWCRDRGIPLAQGFYYSRPQVVTTKILEPNQAIKLNLLAEVGRAELDVRRIREIIGSDVSLTYKLLRYVNTASFYRGQPIESLDFAISRLGRNALASWVAVNMLSNLGSTAHDRELAFASAVRGRFLALADARRAKPCHQGDSICLLGLLSLLDAMLAMPMAKALTGITIDSHIRDALNGQASPCAPCLALAGCYDNGGAQAAAAMKTFGIRPDDASDSYFAALAWAADMFRS</sequence>
<dbReference type="RefSeq" id="WP_160959535.1">
    <property type="nucleotide sequence ID" value="NZ_WVUD01000007.1"/>
</dbReference>
<dbReference type="InterPro" id="IPR001633">
    <property type="entry name" value="EAL_dom"/>
</dbReference>
<name>A0A7C9IK71_9BACT</name>
<dbReference type="AlphaFoldDB" id="A0A7C9IK71"/>
<protein>
    <submittedName>
        <fullName evidence="3">EAL domain-containing protein</fullName>
    </submittedName>
</protein>
<comment type="caution">
    <text evidence="3">The sequence shown here is derived from an EMBL/GenBank/DDBJ whole genome shotgun (WGS) entry which is preliminary data.</text>
</comment>
<dbReference type="OrthoDB" id="9804751at2"/>
<dbReference type="SUPFAM" id="SSF141868">
    <property type="entry name" value="EAL domain-like"/>
    <property type="match status" value="1"/>
</dbReference>
<feature type="domain" description="HDOD" evidence="2">
    <location>
        <begin position="206"/>
        <end position="405"/>
    </location>
</feature>
<evidence type="ECO:0000259" key="2">
    <source>
        <dbReference type="PROSITE" id="PS51833"/>
    </source>
</evidence>
<dbReference type="PIRSF" id="PIRSF003180">
    <property type="entry name" value="DiGMPpdiest_YuxH"/>
    <property type="match status" value="1"/>
</dbReference>
<proteinExistence type="predicted"/>
<evidence type="ECO:0000259" key="1">
    <source>
        <dbReference type="PROSITE" id="PS50883"/>
    </source>
</evidence>
<dbReference type="InterPro" id="IPR052340">
    <property type="entry name" value="RNase_Y/CdgJ"/>
</dbReference>
<reference evidence="3 4" key="1">
    <citation type="submission" date="2020-01" db="EMBL/GenBank/DDBJ databases">
        <title>Genome sequence of Desulfovibrio aerotolerans DSM 16695(T).</title>
        <authorList>
            <person name="Karnachuk O."/>
            <person name="Avakyan M."/>
            <person name="Mardanov A."/>
            <person name="Kadnikov V."/>
            <person name="Ravin N."/>
        </authorList>
    </citation>
    <scope>NUCLEOTIDE SEQUENCE [LARGE SCALE GENOMIC DNA]</scope>
    <source>
        <strain evidence="3 4">DSM 16695</strain>
    </source>
</reference>
<dbReference type="Pfam" id="PF08668">
    <property type="entry name" value="HDOD"/>
    <property type="match status" value="1"/>
</dbReference>
<dbReference type="Gene3D" id="3.20.20.450">
    <property type="entry name" value="EAL domain"/>
    <property type="match status" value="1"/>
</dbReference>
<accession>A0A7C9IK71</accession>
<evidence type="ECO:0000313" key="3">
    <source>
        <dbReference type="EMBL" id="MYL82701.1"/>
    </source>
</evidence>
<dbReference type="InterPro" id="IPR035919">
    <property type="entry name" value="EAL_sf"/>
</dbReference>
<dbReference type="Proteomes" id="UP000482487">
    <property type="component" value="Unassembled WGS sequence"/>
</dbReference>
<dbReference type="CDD" id="cd01948">
    <property type="entry name" value="EAL"/>
    <property type="match status" value="1"/>
</dbReference>
<dbReference type="Pfam" id="PF00563">
    <property type="entry name" value="EAL"/>
    <property type="match status" value="1"/>
</dbReference>
<dbReference type="PANTHER" id="PTHR33525:SF4">
    <property type="entry name" value="CYCLIC DI-GMP PHOSPHODIESTERASE CDGJ"/>
    <property type="match status" value="1"/>
</dbReference>
<dbReference type="Gene3D" id="1.10.3210.10">
    <property type="entry name" value="Hypothetical protein af1432"/>
    <property type="match status" value="1"/>
</dbReference>
<dbReference type="InterPro" id="IPR013976">
    <property type="entry name" value="HDOD"/>
</dbReference>
<dbReference type="SUPFAM" id="SSF109604">
    <property type="entry name" value="HD-domain/PDEase-like"/>
    <property type="match status" value="1"/>
</dbReference>